<feature type="compositionally biased region" description="Basic and acidic residues" evidence="3">
    <location>
        <begin position="25"/>
        <end position="40"/>
    </location>
</feature>
<dbReference type="GeneID" id="92178798"/>
<dbReference type="PRINTS" id="PR01217">
    <property type="entry name" value="PRICHEXTENSN"/>
</dbReference>
<comment type="caution">
    <text evidence="5">The sequence shown here is derived from an EMBL/GenBank/DDBJ whole genome shotgun (WGS) entry which is preliminary data.</text>
</comment>
<dbReference type="SMART" id="SM00343">
    <property type="entry name" value="ZnF_C2HC"/>
    <property type="match status" value="1"/>
</dbReference>
<dbReference type="GO" id="GO:0071013">
    <property type="term" value="C:catalytic step 2 spliceosome"/>
    <property type="evidence" value="ECO:0007669"/>
    <property type="project" value="TreeGrafter"/>
</dbReference>
<dbReference type="KEGG" id="kne:92178798"/>
<feature type="compositionally biased region" description="Acidic residues" evidence="3">
    <location>
        <begin position="69"/>
        <end position="86"/>
    </location>
</feature>
<dbReference type="InterPro" id="IPR001878">
    <property type="entry name" value="Znf_CCHC"/>
</dbReference>
<keyword evidence="1" id="KW-0507">mRNA processing</keyword>
<feature type="region of interest" description="Disordered" evidence="3">
    <location>
        <begin position="369"/>
        <end position="540"/>
    </location>
</feature>
<sequence>MASEPAPRAGRGDERDGEAAIAAPRRGDRGEGMRGRRFEPYKSLLRFRSASTRSKVTKIERKTTGNGLEEVDETREIVEEDEDSGEENGGPEISARSAIHQSRNQSRPPWRRPLGKTFFFLPSPIGEHTPHTDSHIYIAILERAFDGFSEVKVGSDVEVIDFSSKSPRHGVVEMGWDVDLVPRTSVVEGDTSEVIYDEPIQSDAGMDKRRNDHISNQQCWNCLKYGHSVANCPEPRNHAQIQISRETFLYQKGYAMPESAIPTLETYLLMRVTSEEKQRRLKLLDRFRPGRISEDLKDAVCEVGLVEEDGGELDDADLLVNQVMRRREQWDWVKGIARWGYPPGWIAGKDPIEEVRRRIDLLQEYDSPFENAENDTDDLLNIYGGGIGTPTSTSHEDDDLTTDDDILSSDASNDEEANATIRRSRTRSMSMSMSIISESSSVTPTASSPPRPEETGPPSPNEMTPPPPPPSIEDPPPPPPPPSNDVPPPPPPPDDDLPPPPPEEYHLPPPRPSPTSRTYGPLPSPSSPWYLLPRSHPPQATPLRRWARYHTDLFDSDRLVPYSEVRPFPLGLRFA</sequence>
<evidence type="ECO:0000256" key="3">
    <source>
        <dbReference type="SAM" id="MobiDB-lite"/>
    </source>
</evidence>
<organism evidence="5 6">
    <name type="scientific">Kwoniella newhampshirensis</name>
    <dbReference type="NCBI Taxonomy" id="1651941"/>
    <lineage>
        <taxon>Eukaryota</taxon>
        <taxon>Fungi</taxon>
        <taxon>Dikarya</taxon>
        <taxon>Basidiomycota</taxon>
        <taxon>Agaricomycotina</taxon>
        <taxon>Tremellomycetes</taxon>
        <taxon>Tremellales</taxon>
        <taxon>Cryptococcaceae</taxon>
        <taxon>Kwoniella</taxon>
    </lineage>
</organism>
<feature type="region of interest" description="Disordered" evidence="3">
    <location>
        <begin position="1"/>
        <end position="113"/>
    </location>
</feature>
<evidence type="ECO:0000313" key="6">
    <source>
        <dbReference type="Proteomes" id="UP001388673"/>
    </source>
</evidence>
<dbReference type="GO" id="GO:0008270">
    <property type="term" value="F:zinc ion binding"/>
    <property type="evidence" value="ECO:0007669"/>
    <property type="project" value="UniProtKB-KW"/>
</dbReference>
<feature type="compositionally biased region" description="Acidic residues" evidence="3">
    <location>
        <begin position="396"/>
        <end position="417"/>
    </location>
</feature>
<dbReference type="PANTHER" id="PTHR13316:SF0">
    <property type="entry name" value="ZINC FINGER CCHC DOMAIN-CONTAINING PROTEIN 8"/>
    <property type="match status" value="1"/>
</dbReference>
<dbReference type="Proteomes" id="UP001388673">
    <property type="component" value="Unassembled WGS sequence"/>
</dbReference>
<dbReference type="PANTHER" id="PTHR13316">
    <property type="entry name" value="ZINC FINGER, CCHC DOMAIN CONTAINING 8"/>
    <property type="match status" value="1"/>
</dbReference>
<proteinExistence type="predicted"/>
<dbReference type="GO" id="GO:0003723">
    <property type="term" value="F:RNA binding"/>
    <property type="evidence" value="ECO:0007669"/>
    <property type="project" value="TreeGrafter"/>
</dbReference>
<dbReference type="InterPro" id="IPR052115">
    <property type="entry name" value="NEXT_complex_subunit_ZCCHC8"/>
</dbReference>
<keyword evidence="6" id="KW-1185">Reference proteome</keyword>
<feature type="compositionally biased region" description="Low complexity" evidence="3">
    <location>
        <begin position="427"/>
        <end position="446"/>
    </location>
</feature>
<dbReference type="GO" id="GO:0006397">
    <property type="term" value="P:mRNA processing"/>
    <property type="evidence" value="ECO:0007669"/>
    <property type="project" value="UniProtKB-KW"/>
</dbReference>
<dbReference type="AlphaFoldDB" id="A0AAW0Z2E1"/>
<evidence type="ECO:0000256" key="1">
    <source>
        <dbReference type="ARBA" id="ARBA00022664"/>
    </source>
</evidence>
<protein>
    <recommendedName>
        <fullName evidence="4">CCHC-type domain-containing protein</fullName>
    </recommendedName>
</protein>
<keyword evidence="2" id="KW-0862">Zinc</keyword>
<dbReference type="PROSITE" id="PS50158">
    <property type="entry name" value="ZF_CCHC"/>
    <property type="match status" value="1"/>
</dbReference>
<feature type="compositionally biased region" description="Pro residues" evidence="3">
    <location>
        <begin position="447"/>
        <end position="513"/>
    </location>
</feature>
<accession>A0AAW0Z2E1</accession>
<keyword evidence="2" id="KW-0863">Zinc-finger</keyword>
<feature type="domain" description="CCHC-type" evidence="4">
    <location>
        <begin position="219"/>
        <end position="234"/>
    </location>
</feature>
<evidence type="ECO:0000256" key="2">
    <source>
        <dbReference type="PROSITE-ProRule" id="PRU00047"/>
    </source>
</evidence>
<name>A0AAW0Z2E1_9TREE</name>
<reference evidence="5 6" key="1">
    <citation type="journal article" date="2024" name="bioRxiv">
        <title>Comparative genomics of Cryptococcus and Kwoniella reveals pathogenesis evolution and contrasting karyotype dynamics via intercentromeric recombination or chromosome fusion.</title>
        <authorList>
            <person name="Coelho M.A."/>
            <person name="David-Palma M."/>
            <person name="Shea T."/>
            <person name="Bowers K."/>
            <person name="McGinley-Smith S."/>
            <person name="Mohammad A.W."/>
            <person name="Gnirke A."/>
            <person name="Yurkov A.M."/>
            <person name="Nowrousian M."/>
            <person name="Sun S."/>
            <person name="Cuomo C.A."/>
            <person name="Heitman J."/>
        </authorList>
    </citation>
    <scope>NUCLEOTIDE SEQUENCE [LARGE SCALE GENOMIC DNA]</scope>
    <source>
        <strain evidence="5 6">CBS 13917</strain>
    </source>
</reference>
<gene>
    <name evidence="5" type="ORF">IAR55_001539</name>
</gene>
<dbReference type="EMBL" id="JBCAWK010000003">
    <property type="protein sequence ID" value="KAK8864293.1"/>
    <property type="molecule type" value="Genomic_DNA"/>
</dbReference>
<keyword evidence="2" id="KW-0479">Metal-binding</keyword>
<evidence type="ECO:0000259" key="4">
    <source>
        <dbReference type="PROSITE" id="PS50158"/>
    </source>
</evidence>
<evidence type="ECO:0000313" key="5">
    <source>
        <dbReference type="EMBL" id="KAK8864293.1"/>
    </source>
</evidence>
<dbReference type="SUPFAM" id="SSF57756">
    <property type="entry name" value="Retrovirus zinc finger-like domains"/>
    <property type="match status" value="1"/>
</dbReference>
<dbReference type="InterPro" id="IPR036875">
    <property type="entry name" value="Znf_CCHC_sf"/>
</dbReference>
<dbReference type="RefSeq" id="XP_066804589.1">
    <property type="nucleotide sequence ID" value="XM_066944666.1"/>
</dbReference>